<organism evidence="3 4">
    <name type="scientific">Scleromatobacter humisilvae</name>
    <dbReference type="NCBI Taxonomy" id="2897159"/>
    <lineage>
        <taxon>Bacteria</taxon>
        <taxon>Pseudomonadati</taxon>
        <taxon>Pseudomonadota</taxon>
        <taxon>Betaproteobacteria</taxon>
        <taxon>Burkholderiales</taxon>
        <taxon>Sphaerotilaceae</taxon>
        <taxon>Scleromatobacter</taxon>
    </lineage>
</organism>
<dbReference type="AlphaFoldDB" id="A0A9X1YJY3"/>
<evidence type="ECO:0000259" key="2">
    <source>
        <dbReference type="Pfam" id="PF00561"/>
    </source>
</evidence>
<dbReference type="Proteomes" id="UP001139353">
    <property type="component" value="Unassembled WGS sequence"/>
</dbReference>
<keyword evidence="1" id="KW-0732">Signal</keyword>
<dbReference type="Gene3D" id="3.40.50.1820">
    <property type="entry name" value="alpha/beta hydrolase"/>
    <property type="match status" value="1"/>
</dbReference>
<dbReference type="InterPro" id="IPR000073">
    <property type="entry name" value="AB_hydrolase_1"/>
</dbReference>
<dbReference type="EMBL" id="JAJLJH010000003">
    <property type="protein sequence ID" value="MCK9687072.1"/>
    <property type="molecule type" value="Genomic_DNA"/>
</dbReference>
<dbReference type="RefSeq" id="WP_275683106.1">
    <property type="nucleotide sequence ID" value="NZ_JAJLJH010000003.1"/>
</dbReference>
<evidence type="ECO:0000256" key="1">
    <source>
        <dbReference type="SAM" id="SignalP"/>
    </source>
</evidence>
<dbReference type="InterPro" id="IPR029058">
    <property type="entry name" value="AB_hydrolase_fold"/>
</dbReference>
<dbReference type="Pfam" id="PF00561">
    <property type="entry name" value="Abhydrolase_1"/>
    <property type="match status" value="1"/>
</dbReference>
<dbReference type="PRINTS" id="PR00111">
    <property type="entry name" value="ABHYDROLASE"/>
</dbReference>
<evidence type="ECO:0000313" key="4">
    <source>
        <dbReference type="Proteomes" id="UP001139353"/>
    </source>
</evidence>
<reference evidence="3" key="1">
    <citation type="submission" date="2021-11" db="EMBL/GenBank/DDBJ databases">
        <title>BS-T2-15 a new species belonging to the Comamonadaceae family isolated from the soil of a French oak forest.</title>
        <authorList>
            <person name="Mieszkin S."/>
            <person name="Alain K."/>
        </authorList>
    </citation>
    <scope>NUCLEOTIDE SEQUENCE</scope>
    <source>
        <strain evidence="3">BS-T2-15</strain>
    </source>
</reference>
<dbReference type="PANTHER" id="PTHR43689">
    <property type="entry name" value="HYDROLASE"/>
    <property type="match status" value="1"/>
</dbReference>
<feature type="domain" description="AB hydrolase-1" evidence="2">
    <location>
        <begin position="64"/>
        <end position="302"/>
    </location>
</feature>
<name>A0A9X1YJY3_9BURK</name>
<protein>
    <submittedName>
        <fullName evidence="3">Alpha/beta fold hydrolase</fullName>
    </submittedName>
</protein>
<proteinExistence type="predicted"/>
<keyword evidence="4" id="KW-1185">Reference proteome</keyword>
<dbReference type="GO" id="GO:0016787">
    <property type="term" value="F:hydrolase activity"/>
    <property type="evidence" value="ECO:0007669"/>
    <property type="project" value="UniProtKB-KW"/>
</dbReference>
<dbReference type="SUPFAM" id="SSF53474">
    <property type="entry name" value="alpha/beta-Hydrolases"/>
    <property type="match status" value="1"/>
</dbReference>
<comment type="caution">
    <text evidence="3">The sequence shown here is derived from an EMBL/GenBank/DDBJ whole genome shotgun (WGS) entry which is preliminary data.</text>
</comment>
<accession>A0A9X1YJY3</accession>
<feature type="signal peptide" evidence="1">
    <location>
        <begin position="1"/>
        <end position="18"/>
    </location>
</feature>
<sequence>MQALVRALGVLLMLTALAVTLTHAPDRSVDSLVTLWAPPPSDFMYVKGQFVHFRDEGPKTDPVPLVLVHGTAASLHTWQGWVGELRGHRRVITFDLPGFGLTGPFTGEYPRDDYHVDNLARFTLDFLDALHVERFAIGGNSLGGEVAWRVAARAPARVDRLILVDATGYAFVPERIPPGFQLARVPVVNRIGEYLTPKPVIEASVRDVYADPSRVSGALVDRYFEMLTREGNRHALNKRMEIVATDLAPERIATLRLPTLILWGAQDHLVPPANAQHFQRDIAGSQLVILPGLGHVPQEEDPHASVAPVRAFLGMT</sequence>
<gene>
    <name evidence="3" type="ORF">LPC04_15275</name>
</gene>
<dbReference type="PANTHER" id="PTHR43689:SF8">
    <property type="entry name" value="ALPHA_BETA-HYDROLASES SUPERFAMILY PROTEIN"/>
    <property type="match status" value="1"/>
</dbReference>
<evidence type="ECO:0000313" key="3">
    <source>
        <dbReference type="EMBL" id="MCK9687072.1"/>
    </source>
</evidence>
<feature type="chain" id="PRO_5040919477" evidence="1">
    <location>
        <begin position="19"/>
        <end position="316"/>
    </location>
</feature>
<keyword evidence="3" id="KW-0378">Hydrolase</keyword>